<keyword evidence="2" id="KW-0812">Transmembrane</keyword>
<keyword evidence="2" id="KW-1133">Transmembrane helix</keyword>
<accession>A0A1C6UTW6</accession>
<dbReference type="STRING" id="47854.GA0070603_2429"/>
<evidence type="ECO:0000256" key="1">
    <source>
        <dbReference type="SAM" id="MobiDB-lite"/>
    </source>
</evidence>
<dbReference type="OrthoDB" id="3333087at2"/>
<protein>
    <submittedName>
        <fullName evidence="4">BNR repeat-like domain-containing protein</fullName>
    </submittedName>
</protein>
<keyword evidence="2" id="KW-0472">Membrane</keyword>
<name>A0A1C6UTW6_9ACTN</name>
<organism evidence="4 5">
    <name type="scientific">Micromonospora chersina</name>
    <dbReference type="NCBI Taxonomy" id="47854"/>
    <lineage>
        <taxon>Bacteria</taxon>
        <taxon>Bacillati</taxon>
        <taxon>Actinomycetota</taxon>
        <taxon>Actinomycetes</taxon>
        <taxon>Micromonosporales</taxon>
        <taxon>Micromonosporaceae</taxon>
        <taxon>Micromonospora</taxon>
    </lineage>
</organism>
<dbReference type="Pfam" id="PF13088">
    <property type="entry name" value="BNR_2"/>
    <property type="match status" value="1"/>
</dbReference>
<sequence length="420" mass="44294">MPELDFTGLKDAAYHGFKPQFEKVVAVARRRRRRRRVLTVATAAMVLAGSGVAVAARPDAPTPPSVGVGAVRTPDFIPIPGGTPSPGTDQGVATGRPVAGDLDHIYLRWSECGGCGIRWAGTEDGGRHWRTGDLPAFVNGALDLRAAGPRTVVARYIPRSAPDNRFAEWIATTDGGSNWRKVQPRTAEALPAGWPVVSLLRGPTDEPLVAVDPATGDVVQLNRRSTLHNAVLVESVPAEAGLWVSGFTGEHIATDGRITGTGGAVEVSRDGGRTWSRHEFPDDLTASDDVGGPAVATRDGRTVYAIGRVRGSLVVWRSADGGTTWNRTAGTAAVGDRTIRAALRPDGVLVVQAGISAREDPLMLASSDGGATWHRTALGPGADPRPVPGGFVQTGWPDSKGVWFSTDGVTWSWMDPPQLP</sequence>
<feature type="region of interest" description="Disordered" evidence="1">
    <location>
        <begin position="272"/>
        <end position="293"/>
    </location>
</feature>
<feature type="compositionally biased region" description="Basic and acidic residues" evidence="1">
    <location>
        <begin position="272"/>
        <end position="281"/>
    </location>
</feature>
<dbReference type="SUPFAM" id="SSF110296">
    <property type="entry name" value="Oligoxyloglucan reducing end-specific cellobiohydrolase"/>
    <property type="match status" value="1"/>
</dbReference>
<evidence type="ECO:0000256" key="2">
    <source>
        <dbReference type="SAM" id="Phobius"/>
    </source>
</evidence>
<dbReference type="CDD" id="cd15482">
    <property type="entry name" value="Sialidase_non-viral"/>
    <property type="match status" value="1"/>
</dbReference>
<dbReference type="RefSeq" id="WP_091311883.1">
    <property type="nucleotide sequence ID" value="NZ_FMIB01000002.1"/>
</dbReference>
<gene>
    <name evidence="4" type="ORF">GA0070603_2429</name>
</gene>
<keyword evidence="5" id="KW-1185">Reference proteome</keyword>
<dbReference type="AlphaFoldDB" id="A0A1C6UTW6"/>
<dbReference type="InterPro" id="IPR015943">
    <property type="entry name" value="WD40/YVTN_repeat-like_dom_sf"/>
</dbReference>
<dbReference type="SUPFAM" id="SSF50939">
    <property type="entry name" value="Sialidases"/>
    <property type="match status" value="1"/>
</dbReference>
<proteinExistence type="predicted"/>
<feature type="transmembrane region" description="Helical" evidence="2">
    <location>
        <begin position="37"/>
        <end position="56"/>
    </location>
</feature>
<dbReference type="InterPro" id="IPR011040">
    <property type="entry name" value="Sialidase"/>
</dbReference>
<evidence type="ECO:0000313" key="5">
    <source>
        <dbReference type="Proteomes" id="UP000198605"/>
    </source>
</evidence>
<evidence type="ECO:0000259" key="3">
    <source>
        <dbReference type="Pfam" id="PF13088"/>
    </source>
</evidence>
<dbReference type="Gene3D" id="2.130.10.10">
    <property type="entry name" value="YVTN repeat-like/Quinoprotein amine dehydrogenase"/>
    <property type="match status" value="1"/>
</dbReference>
<dbReference type="InterPro" id="IPR036278">
    <property type="entry name" value="Sialidase_sf"/>
</dbReference>
<evidence type="ECO:0000313" key="4">
    <source>
        <dbReference type="EMBL" id="SCL57492.1"/>
    </source>
</evidence>
<feature type="domain" description="Sialidase" evidence="3">
    <location>
        <begin position="233"/>
        <end position="376"/>
    </location>
</feature>
<reference evidence="5" key="1">
    <citation type="submission" date="2016-06" db="EMBL/GenBank/DDBJ databases">
        <authorList>
            <person name="Varghese N."/>
            <person name="Submissions Spin"/>
        </authorList>
    </citation>
    <scope>NUCLEOTIDE SEQUENCE [LARGE SCALE GENOMIC DNA]</scope>
    <source>
        <strain evidence="5">DSM 44151</strain>
    </source>
</reference>
<dbReference type="Proteomes" id="UP000198605">
    <property type="component" value="Unassembled WGS sequence"/>
</dbReference>
<dbReference type="GeneID" id="43279078"/>
<dbReference type="EMBL" id="FMIB01000002">
    <property type="protein sequence ID" value="SCL57492.1"/>
    <property type="molecule type" value="Genomic_DNA"/>
</dbReference>